<dbReference type="InterPro" id="IPR020904">
    <property type="entry name" value="Sc_DH/Rdtase_CS"/>
</dbReference>
<evidence type="ECO:0000256" key="2">
    <source>
        <dbReference type="ARBA" id="ARBA00006484"/>
    </source>
</evidence>
<organism evidence="9 10">
    <name type="scientific">Kushneria sinocarnis</name>
    <dbReference type="NCBI Taxonomy" id="595502"/>
    <lineage>
        <taxon>Bacteria</taxon>
        <taxon>Pseudomonadati</taxon>
        <taxon>Pseudomonadota</taxon>
        <taxon>Gammaproteobacteria</taxon>
        <taxon>Oceanospirillales</taxon>
        <taxon>Halomonadaceae</taxon>
        <taxon>Kushneria</taxon>
    </lineage>
</organism>
<keyword evidence="3" id="KW-0560">Oxidoreductase</keyword>
<feature type="domain" description="Ketoreductase" evidence="8">
    <location>
        <begin position="8"/>
        <end position="206"/>
    </location>
</feature>
<comment type="catalytic activity">
    <reaction evidence="4">
        <text>2-hydroxyethane-1-sulfonate + NADP(+) = sulfoacetaldehyde + NADPH + H(+)</text>
        <dbReference type="Rhea" id="RHEA:29591"/>
        <dbReference type="ChEBI" id="CHEBI:15378"/>
        <dbReference type="ChEBI" id="CHEBI:57783"/>
        <dbReference type="ChEBI" id="CHEBI:58246"/>
        <dbReference type="ChEBI" id="CHEBI:58349"/>
        <dbReference type="ChEBI" id="CHEBI:61904"/>
        <dbReference type="EC" id="1.1.1.313"/>
    </reaction>
</comment>
<protein>
    <recommendedName>
        <fullName evidence="6">sulfoacetaldehyde reductase (NADPH)</fullName>
        <ecNumber evidence="6">1.1.1.313</ecNumber>
    </recommendedName>
</protein>
<evidence type="ECO:0000256" key="4">
    <source>
        <dbReference type="ARBA" id="ARBA00052263"/>
    </source>
</evidence>
<accession>A0A420X0B1</accession>
<dbReference type="Gene3D" id="3.40.50.720">
    <property type="entry name" value="NAD(P)-binding Rossmann-like Domain"/>
    <property type="match status" value="1"/>
</dbReference>
<gene>
    <name evidence="9" type="ORF">C7446_0095</name>
</gene>
<dbReference type="SMART" id="SM00822">
    <property type="entry name" value="PKS_KR"/>
    <property type="match status" value="1"/>
</dbReference>
<evidence type="ECO:0000259" key="8">
    <source>
        <dbReference type="SMART" id="SM00822"/>
    </source>
</evidence>
<dbReference type="PRINTS" id="PR00081">
    <property type="entry name" value="GDHRDH"/>
</dbReference>
<dbReference type="PANTHER" id="PTHR43115">
    <property type="entry name" value="DEHYDROGENASE/REDUCTASE SDR FAMILY MEMBER 11"/>
    <property type="match status" value="1"/>
</dbReference>
<evidence type="ECO:0000313" key="9">
    <source>
        <dbReference type="EMBL" id="RKR07286.1"/>
    </source>
</evidence>
<proteinExistence type="inferred from homology"/>
<comment type="pathway">
    <text evidence="1">Organosulfur degradation.</text>
</comment>
<keyword evidence="10" id="KW-1185">Reference proteome</keyword>
<dbReference type="PROSITE" id="PS00061">
    <property type="entry name" value="ADH_SHORT"/>
    <property type="match status" value="1"/>
</dbReference>
<dbReference type="EC" id="1.1.1.313" evidence="6"/>
<comment type="subunit">
    <text evidence="5">Homodimer and heterotetramer.</text>
</comment>
<dbReference type="Proteomes" id="UP000281975">
    <property type="component" value="Unassembled WGS sequence"/>
</dbReference>
<comment type="similarity">
    <text evidence="2 7">Belongs to the short-chain dehydrogenases/reductases (SDR) family.</text>
</comment>
<dbReference type="EMBL" id="RBIN01000001">
    <property type="protein sequence ID" value="RKR07286.1"/>
    <property type="molecule type" value="Genomic_DNA"/>
</dbReference>
<sequence>MSSDLHQVTAVITGASSGIGAATAEALAARGATVVLLARREGRVSELQERINERGQGRVLAHGLDVTDSAAVTAVFERIAHDTGGIDMLVNCAGIGSWAPALEADLADWHAMVETNVTGVLTTTHAALPHLAAAADGRRGIADIVTISSVGGRKVTGPNSNVYAATKHAVNAFTEALRQDFTRRHIRAGLIEPGIVTTEMTTSGERYAPDARNASEYGALAPEDVADAVVYMVSRPRHAAINEIMLRPTEQTV</sequence>
<reference evidence="9 10" key="1">
    <citation type="submission" date="2018-10" db="EMBL/GenBank/DDBJ databases">
        <title>Genomic Encyclopedia of Type Strains, Phase IV (KMG-IV): sequencing the most valuable type-strain genomes for metagenomic binning, comparative biology and taxonomic classification.</title>
        <authorList>
            <person name="Goeker M."/>
        </authorList>
    </citation>
    <scope>NUCLEOTIDE SEQUENCE [LARGE SCALE GENOMIC DNA]</scope>
    <source>
        <strain evidence="9 10">DSM 23229</strain>
    </source>
</reference>
<dbReference type="RefSeq" id="WP_121170231.1">
    <property type="nucleotide sequence ID" value="NZ_RBIN01000001.1"/>
</dbReference>
<name>A0A420X0B1_9GAMM</name>
<dbReference type="InterPro" id="IPR002347">
    <property type="entry name" value="SDR_fam"/>
</dbReference>
<evidence type="ECO:0000256" key="7">
    <source>
        <dbReference type="RuleBase" id="RU000363"/>
    </source>
</evidence>
<dbReference type="AlphaFoldDB" id="A0A420X0B1"/>
<dbReference type="PRINTS" id="PR00080">
    <property type="entry name" value="SDRFAMILY"/>
</dbReference>
<evidence type="ECO:0000256" key="3">
    <source>
        <dbReference type="ARBA" id="ARBA00023002"/>
    </source>
</evidence>
<dbReference type="GO" id="GO:0016616">
    <property type="term" value="F:oxidoreductase activity, acting on the CH-OH group of donors, NAD or NADP as acceptor"/>
    <property type="evidence" value="ECO:0007669"/>
    <property type="project" value="UniProtKB-ARBA"/>
</dbReference>
<evidence type="ECO:0000256" key="6">
    <source>
        <dbReference type="ARBA" id="ARBA00066933"/>
    </source>
</evidence>
<evidence type="ECO:0000256" key="1">
    <source>
        <dbReference type="ARBA" id="ARBA00005177"/>
    </source>
</evidence>
<evidence type="ECO:0000256" key="5">
    <source>
        <dbReference type="ARBA" id="ARBA00063095"/>
    </source>
</evidence>
<dbReference type="FunFam" id="3.40.50.720:FF:000047">
    <property type="entry name" value="NADP-dependent L-serine/L-allo-threonine dehydrogenase"/>
    <property type="match status" value="1"/>
</dbReference>
<dbReference type="InterPro" id="IPR057326">
    <property type="entry name" value="KR_dom"/>
</dbReference>
<dbReference type="Pfam" id="PF00106">
    <property type="entry name" value="adh_short"/>
    <property type="match status" value="1"/>
</dbReference>
<dbReference type="OrthoDB" id="9810734at2"/>
<dbReference type="InterPro" id="IPR036291">
    <property type="entry name" value="NAD(P)-bd_dom_sf"/>
</dbReference>
<evidence type="ECO:0000313" key="10">
    <source>
        <dbReference type="Proteomes" id="UP000281975"/>
    </source>
</evidence>
<dbReference type="PANTHER" id="PTHR43115:SF4">
    <property type="entry name" value="DEHYDROGENASE_REDUCTASE SDR FAMILY MEMBER 11"/>
    <property type="match status" value="1"/>
</dbReference>
<dbReference type="SUPFAM" id="SSF51735">
    <property type="entry name" value="NAD(P)-binding Rossmann-fold domains"/>
    <property type="match status" value="1"/>
</dbReference>
<comment type="caution">
    <text evidence="9">The sequence shown here is derived from an EMBL/GenBank/DDBJ whole genome shotgun (WGS) entry which is preliminary data.</text>
</comment>